<sequence length="229" mass="24508">MNRSSRATARFVTVIMGLVIGLTFLFGFGNVLSLALTLGVPVYVAPLIAPAVDLTVLGLLMGTRELALRGGDRRALRPARRLLLGASGVTLVLNVAEPLCTGAWGKAAFDAVGPLLLMGWAEAGPGLLQLLNAAVSGGTNIGQSPGDRRVLDAPGDQEERVEATDGCGHRPSSFDPGERDLLVRARQEDAQHWRRYHRPISAETLRKRMRVGAARSRALVAAVRAERQF</sequence>
<keyword evidence="3" id="KW-1185">Reference proteome</keyword>
<name>A0ABP8VNY2_9PSEU</name>
<organism evidence="2 3">
    <name type="scientific">Amycolatopsis dongchuanensis</name>
    <dbReference type="NCBI Taxonomy" id="1070866"/>
    <lineage>
        <taxon>Bacteria</taxon>
        <taxon>Bacillati</taxon>
        <taxon>Actinomycetota</taxon>
        <taxon>Actinomycetes</taxon>
        <taxon>Pseudonocardiales</taxon>
        <taxon>Pseudonocardiaceae</taxon>
        <taxon>Amycolatopsis</taxon>
    </lineage>
</organism>
<keyword evidence="1" id="KW-0472">Membrane</keyword>
<dbReference type="EMBL" id="BAABIB010000157">
    <property type="protein sequence ID" value="GAA4667907.1"/>
    <property type="molecule type" value="Genomic_DNA"/>
</dbReference>
<feature type="transmembrane region" description="Helical" evidence="1">
    <location>
        <begin position="12"/>
        <end position="36"/>
    </location>
</feature>
<reference evidence="3" key="1">
    <citation type="journal article" date="2019" name="Int. J. Syst. Evol. Microbiol.">
        <title>The Global Catalogue of Microorganisms (GCM) 10K type strain sequencing project: providing services to taxonomists for standard genome sequencing and annotation.</title>
        <authorList>
            <consortium name="The Broad Institute Genomics Platform"/>
            <consortium name="The Broad Institute Genome Sequencing Center for Infectious Disease"/>
            <person name="Wu L."/>
            <person name="Ma J."/>
        </authorList>
    </citation>
    <scope>NUCLEOTIDE SEQUENCE [LARGE SCALE GENOMIC DNA]</scope>
    <source>
        <strain evidence="3">JCM 18054</strain>
    </source>
</reference>
<protein>
    <recommendedName>
        <fullName evidence="4">DUF2637 domain-containing protein</fullName>
    </recommendedName>
</protein>
<evidence type="ECO:0000313" key="3">
    <source>
        <dbReference type="Proteomes" id="UP001500192"/>
    </source>
</evidence>
<evidence type="ECO:0000313" key="2">
    <source>
        <dbReference type="EMBL" id="GAA4667907.1"/>
    </source>
</evidence>
<accession>A0ABP8VNY2</accession>
<keyword evidence="1" id="KW-1133">Transmembrane helix</keyword>
<feature type="transmembrane region" description="Helical" evidence="1">
    <location>
        <begin position="82"/>
        <end position="104"/>
    </location>
</feature>
<keyword evidence="1" id="KW-0812">Transmembrane</keyword>
<dbReference type="Proteomes" id="UP001500192">
    <property type="component" value="Unassembled WGS sequence"/>
</dbReference>
<feature type="transmembrane region" description="Helical" evidence="1">
    <location>
        <begin position="42"/>
        <end position="61"/>
    </location>
</feature>
<evidence type="ECO:0000256" key="1">
    <source>
        <dbReference type="SAM" id="Phobius"/>
    </source>
</evidence>
<gene>
    <name evidence="2" type="ORF">GCM10023214_72480</name>
</gene>
<proteinExistence type="predicted"/>
<comment type="caution">
    <text evidence="2">The sequence shown here is derived from an EMBL/GenBank/DDBJ whole genome shotgun (WGS) entry which is preliminary data.</text>
</comment>
<evidence type="ECO:0008006" key="4">
    <source>
        <dbReference type="Google" id="ProtNLM"/>
    </source>
</evidence>